<feature type="compositionally biased region" description="Basic and acidic residues" evidence="2">
    <location>
        <begin position="375"/>
        <end position="392"/>
    </location>
</feature>
<evidence type="ECO:0008006" key="5">
    <source>
        <dbReference type="Google" id="ProtNLM"/>
    </source>
</evidence>
<name>A0ABD3WTE2_SINWO</name>
<reference evidence="3 4" key="1">
    <citation type="submission" date="2024-11" db="EMBL/GenBank/DDBJ databases">
        <title>Chromosome-level genome assembly of the freshwater bivalve Anodonta woodiana.</title>
        <authorList>
            <person name="Chen X."/>
        </authorList>
    </citation>
    <scope>NUCLEOTIDE SEQUENCE [LARGE SCALE GENOMIC DNA]</scope>
    <source>
        <strain evidence="3">MN2024</strain>
        <tissue evidence="3">Gills</tissue>
    </source>
</reference>
<accession>A0ABD3WTE2</accession>
<sequence>MFHRDGKYSFSKKIIHAVEMGIDLTSFKARLRMDPALMGDLLEYFEAHSQILDQESVMYDSLSVGRGFVSCISFNGVPILPPVLSAHRREEMQRYKRLAMRKENKSKAKRREELHARVQTIVAGVEERRAAKASQKSSPHKEQATLDVHSRLSTASSSRSSSTEQRKHMKGSASPSPNAASSSGISKTKKLAESSIRPKSSQSNLKKTKSHSMQNLSLTSDKGHSFDHIKSQQKGLHVKVTQNSTVTSNVPYTKHSKIVEDQASASVKNSQSSSLSTSNSSLSTVKSAGKSSARDILPQKSTCSSPSIIPHPPQDEKKFSSRRNSPLRQSLSFPDLRTIEYGREAEEFKKPKSREVSSIKGGRPQSGQDSSLQQDRTEKTYFKDKSTKEKGIYHAKSTAQALQKGKESVSEKRGKGNSHRTDREKEAVHKAGQSNKQTAVQVESEKLSMEQLQSAAAELFPFPITEEQALATLDSLQGDLSSLEECGSLPHDYNGIPLTNLKQQQIMQMLLRLSRALNIEDTLTSTNSSSGSGEQGNNETVSTVVDTSAQLEKSIGRNMLNVGADEHYNSEKVEQFVNQPFQERFHKEAMIRQKSSPNVTSDSTMTSPSQGSSTSEMPASVPSSSSSVHSRSRMSPTASILSSGSSVTGSKSRMSPKSLKNTVHFASFVTEISTSASQSMEDRISVRKLDITPVNSQNFEEGQDEADSLISASQAQAIPFDLKNETESSVNDSKMSINNPKNLPSSGPCTSAGPSHSNLQGSLLSKVMLSPETDTSSDVQNQSKIFPFAVEVEETEMNTSDKENEYVAESDEDDSAEENASPAAVDNHRNQSRQNTQSYPPKSYVSLVNYVTEVQTDYVKPLQGPDIVSDINTLKEKDEKLLTIEVFKRLNSAGDGNDQFCNGTGGANINRYLKDSGFVSMQDVCSKSQQLQQEGLLDNSPLVKYIENESGLNVNEHKGAELVRRGSYTLDEPSTALLKSLAENNLLSFSPVTKNADKIDSGNVQIYSDSDEDVVAKFPKCDSAENVIHRNLKVREVVSDSDSEMNRQANTNENKEGKKREKKENKGNDDKENEIKHEEITEVKVKEENRLQENNKESDDVLQVGELMKGAMPSIELEEEQEGKAEHIQWYLSHVHEHSLQNDEDFDCEERNDPPSEFHGLNTSGNPYMSMLDDISATIESFTTSVDSMAHLSQEEILQIRMTQYDIFRTRLIEQQKQQLEELFVQQRREQMKLQKDIEAYQMRLRNSGNSPASSSLMVEQKVQQPQQPESASRSQQTGFVPQYTQQKRANLQAQPNLTSLNLQAQHRSASDLMTRLNSSSDIHAQQTLGSNLQVKQNLSSNIQTGTSLSVQNKETSINQQEKLKTQASQPRARPQHAKTEKEKSKQRTGGVAEFPQPQISTSMPKRPSQPIQAWENRQPKVPNKIITTDPTLDVGSNHYSYIPSPGLYANTKDRTDVSDVSSFAKGSPKQLVFSNQSTPNHYNKEYTMSVAMARSQAKHPSELVQYQHLIIPEEVYHSSMEAKFEKVTAAAKGFLTRCLLKSQKVQDIIKTVNDTRRFAFSFQAETPIRSGTFSHQDRHLLERIVAQLQAALLDIHEIFFVIPTSERMAIIAHSRMLQQNRQFRESESVSESVSRSQPRLSAATLKALERKRKAQEAEEAVFGVFRPQSAPPRTSSPHANACSTDFRALRPLQGQISPIRSHSQASTRENKERPKTAPERGAKVPRKTALVKLSKPAASKQKSTSKTGKPKSAVTITTTIKPSKAWR</sequence>
<feature type="region of interest" description="Disordered" evidence="2">
    <location>
        <begin position="1346"/>
        <end position="1410"/>
    </location>
</feature>
<dbReference type="PANTHER" id="PTHR13594">
    <property type="entry name" value="CENTRIOLAR COILED-COIL PROTEIN OF 110 KDA"/>
    <property type="match status" value="1"/>
</dbReference>
<feature type="compositionally biased region" description="Polar residues" evidence="2">
    <location>
        <begin position="322"/>
        <end position="332"/>
    </location>
</feature>
<feature type="region of interest" description="Disordered" evidence="2">
    <location>
        <begin position="263"/>
        <end position="439"/>
    </location>
</feature>
<feature type="compositionally biased region" description="Polar residues" evidence="2">
    <location>
        <begin position="1695"/>
        <end position="1708"/>
    </location>
</feature>
<feature type="region of interest" description="Disordered" evidence="2">
    <location>
        <begin position="1695"/>
        <end position="1768"/>
    </location>
</feature>
<feature type="compositionally biased region" description="Polar residues" evidence="2">
    <location>
        <begin position="727"/>
        <end position="759"/>
    </location>
</feature>
<dbReference type="PANTHER" id="PTHR13594:SF1">
    <property type="entry name" value="CENTRIOLAR COILED-COIL PROTEIN OF 110 KDA"/>
    <property type="match status" value="1"/>
</dbReference>
<evidence type="ECO:0000256" key="2">
    <source>
        <dbReference type="SAM" id="MobiDB-lite"/>
    </source>
</evidence>
<feature type="region of interest" description="Disordered" evidence="2">
    <location>
        <begin position="592"/>
        <end position="658"/>
    </location>
</feature>
<dbReference type="Pfam" id="PF16025">
    <property type="entry name" value="CaM_bind"/>
    <property type="match status" value="1"/>
</dbReference>
<feature type="compositionally biased region" description="Low complexity" evidence="2">
    <location>
        <begin position="612"/>
        <end position="655"/>
    </location>
</feature>
<feature type="compositionally biased region" description="Polar residues" evidence="2">
    <location>
        <begin position="1271"/>
        <end position="1281"/>
    </location>
</feature>
<evidence type="ECO:0000313" key="4">
    <source>
        <dbReference type="Proteomes" id="UP001634394"/>
    </source>
</evidence>
<feature type="compositionally biased region" description="Low complexity" evidence="2">
    <location>
        <begin position="1259"/>
        <end position="1270"/>
    </location>
</feature>
<feature type="compositionally biased region" description="Basic and acidic residues" evidence="2">
    <location>
        <begin position="221"/>
        <end position="230"/>
    </location>
</feature>
<keyword evidence="4" id="KW-1185">Reference proteome</keyword>
<feature type="region of interest" description="Disordered" evidence="2">
    <location>
        <begin position="792"/>
        <end position="840"/>
    </location>
</feature>
<dbReference type="InterPro" id="IPR033207">
    <property type="entry name" value="CCP110"/>
</dbReference>
<feature type="compositionally biased region" description="Basic and acidic residues" evidence="2">
    <location>
        <begin position="1709"/>
        <end position="1723"/>
    </location>
</feature>
<feature type="compositionally biased region" description="Polar residues" evidence="2">
    <location>
        <begin position="1672"/>
        <end position="1682"/>
    </location>
</feature>
<feature type="compositionally biased region" description="Polar residues" evidence="2">
    <location>
        <begin position="1247"/>
        <end position="1258"/>
    </location>
</feature>
<feature type="compositionally biased region" description="Acidic residues" evidence="2">
    <location>
        <begin position="806"/>
        <end position="817"/>
    </location>
</feature>
<dbReference type="Proteomes" id="UP001634394">
    <property type="component" value="Unassembled WGS sequence"/>
</dbReference>
<feature type="region of interest" description="Disordered" evidence="2">
    <location>
        <begin position="1663"/>
        <end position="1682"/>
    </location>
</feature>
<organism evidence="3 4">
    <name type="scientific">Sinanodonta woodiana</name>
    <name type="common">Chinese pond mussel</name>
    <name type="synonym">Anodonta woodiana</name>
    <dbReference type="NCBI Taxonomy" id="1069815"/>
    <lineage>
        <taxon>Eukaryota</taxon>
        <taxon>Metazoa</taxon>
        <taxon>Spiralia</taxon>
        <taxon>Lophotrochozoa</taxon>
        <taxon>Mollusca</taxon>
        <taxon>Bivalvia</taxon>
        <taxon>Autobranchia</taxon>
        <taxon>Heteroconchia</taxon>
        <taxon>Palaeoheterodonta</taxon>
        <taxon>Unionida</taxon>
        <taxon>Unionoidea</taxon>
        <taxon>Unionidae</taxon>
        <taxon>Unioninae</taxon>
        <taxon>Sinanodonta</taxon>
    </lineage>
</organism>
<feature type="compositionally biased region" description="Polar residues" evidence="2">
    <location>
        <begin position="1346"/>
        <end position="1370"/>
    </location>
</feature>
<feature type="region of interest" description="Disordered" evidence="2">
    <location>
        <begin position="1247"/>
        <end position="1281"/>
    </location>
</feature>
<feature type="compositionally biased region" description="Polar residues" evidence="2">
    <location>
        <begin position="593"/>
        <end position="611"/>
    </location>
</feature>
<proteinExistence type="predicted"/>
<feature type="region of interest" description="Disordered" evidence="2">
    <location>
        <begin position="725"/>
        <end position="759"/>
    </location>
</feature>
<feature type="region of interest" description="Disordered" evidence="2">
    <location>
        <begin position="125"/>
        <end position="242"/>
    </location>
</feature>
<gene>
    <name evidence="3" type="ORF">ACJMK2_033911</name>
</gene>
<evidence type="ECO:0000256" key="1">
    <source>
        <dbReference type="SAM" id="Coils"/>
    </source>
</evidence>
<evidence type="ECO:0000313" key="3">
    <source>
        <dbReference type="EMBL" id="KAL3876023.1"/>
    </source>
</evidence>
<feature type="compositionally biased region" description="Polar residues" evidence="2">
    <location>
        <begin position="197"/>
        <end position="220"/>
    </location>
</feature>
<feature type="compositionally biased region" description="Low complexity" evidence="2">
    <location>
        <begin position="151"/>
        <end position="163"/>
    </location>
</feature>
<feature type="compositionally biased region" description="Low complexity" evidence="2">
    <location>
        <begin position="263"/>
        <end position="287"/>
    </location>
</feature>
<protein>
    <recommendedName>
        <fullName evidence="5">Centriolar coiled-coil protein of 110 kDa</fullName>
    </recommendedName>
</protein>
<feature type="compositionally biased region" description="Basic and acidic residues" evidence="2">
    <location>
        <begin position="337"/>
        <end position="357"/>
    </location>
</feature>
<feature type="compositionally biased region" description="Low complexity" evidence="2">
    <location>
        <begin position="172"/>
        <end position="183"/>
    </location>
</feature>
<comment type="caution">
    <text evidence="3">The sequence shown here is derived from an EMBL/GenBank/DDBJ whole genome shotgun (WGS) entry which is preliminary data.</text>
</comment>
<feature type="compositionally biased region" description="Basic and acidic residues" evidence="2">
    <location>
        <begin position="404"/>
        <end position="429"/>
    </location>
</feature>
<feature type="compositionally biased region" description="Basic and acidic residues" evidence="2">
    <location>
        <begin position="139"/>
        <end position="150"/>
    </location>
</feature>
<feature type="coiled-coil region" evidence="1">
    <location>
        <begin position="1210"/>
        <end position="1237"/>
    </location>
</feature>
<feature type="compositionally biased region" description="Basic and acidic residues" evidence="2">
    <location>
        <begin position="1053"/>
        <end position="1079"/>
    </location>
</feature>
<dbReference type="EMBL" id="JBJQND010000005">
    <property type="protein sequence ID" value="KAL3876023.1"/>
    <property type="molecule type" value="Genomic_DNA"/>
</dbReference>
<feature type="region of interest" description="Disordered" evidence="2">
    <location>
        <begin position="1038"/>
        <end position="1079"/>
    </location>
</feature>
<keyword evidence="1" id="KW-0175">Coiled coil</keyword>
<feature type="compositionally biased region" description="Polar residues" evidence="2">
    <location>
        <begin position="365"/>
        <end position="374"/>
    </location>
</feature>